<evidence type="ECO:0000313" key="8">
    <source>
        <dbReference type="Proteomes" id="UP000259465"/>
    </source>
</evidence>
<dbReference type="InterPro" id="IPR010060">
    <property type="entry name" value="NRPS_synth"/>
</dbReference>
<evidence type="ECO:0000256" key="4">
    <source>
        <dbReference type="ARBA" id="ARBA00022553"/>
    </source>
</evidence>
<dbReference type="InterPro" id="IPR023213">
    <property type="entry name" value="CAT-like_dom_sf"/>
</dbReference>
<keyword evidence="4" id="KW-0597">Phosphoprotein</keyword>
<dbReference type="FunFam" id="1.10.1200.10:FF:000005">
    <property type="entry name" value="Nonribosomal peptide synthetase 1"/>
    <property type="match status" value="2"/>
</dbReference>
<dbReference type="NCBIfam" id="TIGR01720">
    <property type="entry name" value="NRPS-para261"/>
    <property type="match status" value="1"/>
</dbReference>
<comment type="similarity">
    <text evidence="2">Belongs to the ATP-dependent AMP-binding enzyme family.</text>
</comment>
<dbReference type="PROSITE" id="PS00012">
    <property type="entry name" value="PHOSPHOPANTETHEINE"/>
    <property type="match status" value="2"/>
</dbReference>
<dbReference type="Gene3D" id="3.40.50.12780">
    <property type="entry name" value="N-terminal domain of ligase-like"/>
    <property type="match status" value="2"/>
</dbReference>
<keyword evidence="5" id="KW-0677">Repeat</keyword>
<dbReference type="Pfam" id="PF00501">
    <property type="entry name" value="AMP-binding"/>
    <property type="match status" value="2"/>
</dbReference>
<dbReference type="SUPFAM" id="SSF52777">
    <property type="entry name" value="CoA-dependent acyltransferases"/>
    <property type="match status" value="8"/>
</dbReference>
<dbReference type="GO" id="GO:0031177">
    <property type="term" value="F:phosphopantetheine binding"/>
    <property type="evidence" value="ECO:0007669"/>
    <property type="project" value="InterPro"/>
</dbReference>
<dbReference type="InterPro" id="IPR010071">
    <property type="entry name" value="AA_adenyl_dom"/>
</dbReference>
<comment type="cofactor">
    <cofactor evidence="1">
        <name>pantetheine 4'-phosphate</name>
        <dbReference type="ChEBI" id="CHEBI:47942"/>
    </cofactor>
</comment>
<feature type="domain" description="Carrier" evidence="6">
    <location>
        <begin position="2454"/>
        <end position="2528"/>
    </location>
</feature>
<dbReference type="Gene3D" id="3.30.559.10">
    <property type="entry name" value="Chloramphenicol acetyltransferase-like domain"/>
    <property type="match status" value="4"/>
</dbReference>
<evidence type="ECO:0000259" key="6">
    <source>
        <dbReference type="PROSITE" id="PS50075"/>
    </source>
</evidence>
<dbReference type="PROSITE" id="PS00455">
    <property type="entry name" value="AMP_BINDING"/>
    <property type="match status" value="2"/>
</dbReference>
<dbReference type="GO" id="GO:0044550">
    <property type="term" value="P:secondary metabolite biosynthetic process"/>
    <property type="evidence" value="ECO:0007669"/>
    <property type="project" value="UniProtKB-ARBA"/>
</dbReference>
<evidence type="ECO:0000313" key="7">
    <source>
        <dbReference type="EMBL" id="AXT45253.1"/>
    </source>
</evidence>
<name>A0AAD0RVW0_9NEIS</name>
<dbReference type="InterPro" id="IPR036736">
    <property type="entry name" value="ACP-like_sf"/>
</dbReference>
<dbReference type="KEGG" id="crz:D1345_03195"/>
<proteinExistence type="inferred from homology"/>
<evidence type="ECO:0000256" key="5">
    <source>
        <dbReference type="ARBA" id="ARBA00022737"/>
    </source>
</evidence>
<dbReference type="CDD" id="cd19531">
    <property type="entry name" value="LCL_NRPS-like"/>
    <property type="match status" value="1"/>
</dbReference>
<dbReference type="PANTHER" id="PTHR45527">
    <property type="entry name" value="NONRIBOSOMAL PEPTIDE SYNTHETASE"/>
    <property type="match status" value="1"/>
</dbReference>
<dbReference type="GO" id="GO:0043041">
    <property type="term" value="P:amino acid activation for nonribosomal peptide biosynthetic process"/>
    <property type="evidence" value="ECO:0007669"/>
    <property type="project" value="TreeGrafter"/>
</dbReference>
<dbReference type="PANTHER" id="PTHR45527:SF1">
    <property type="entry name" value="FATTY ACID SYNTHASE"/>
    <property type="match status" value="1"/>
</dbReference>
<dbReference type="Pfam" id="PF00668">
    <property type="entry name" value="Condensation"/>
    <property type="match status" value="4"/>
</dbReference>
<dbReference type="InterPro" id="IPR006162">
    <property type="entry name" value="Ppantetheine_attach_site"/>
</dbReference>
<keyword evidence="8" id="KW-1185">Reference proteome</keyword>
<dbReference type="InterPro" id="IPR000873">
    <property type="entry name" value="AMP-dep_synth/lig_dom"/>
</dbReference>
<dbReference type="SMART" id="SM00823">
    <property type="entry name" value="PKS_PP"/>
    <property type="match status" value="2"/>
</dbReference>
<dbReference type="Gene3D" id="1.10.1200.10">
    <property type="entry name" value="ACP-like"/>
    <property type="match status" value="2"/>
</dbReference>
<dbReference type="FunFam" id="3.40.50.12780:FF:000012">
    <property type="entry name" value="Non-ribosomal peptide synthetase"/>
    <property type="match status" value="2"/>
</dbReference>
<dbReference type="InterPro" id="IPR025110">
    <property type="entry name" value="AMP-bd_C"/>
</dbReference>
<dbReference type="InterPro" id="IPR009081">
    <property type="entry name" value="PP-bd_ACP"/>
</dbReference>
<dbReference type="SUPFAM" id="SSF47336">
    <property type="entry name" value="ACP-like"/>
    <property type="match status" value="2"/>
</dbReference>
<dbReference type="CDD" id="cd19543">
    <property type="entry name" value="DCL_NRPS"/>
    <property type="match status" value="1"/>
</dbReference>
<feature type="domain" description="Carrier" evidence="6">
    <location>
        <begin position="967"/>
        <end position="1041"/>
    </location>
</feature>
<dbReference type="FunFam" id="3.30.300.30:FF:000010">
    <property type="entry name" value="Enterobactin synthetase component F"/>
    <property type="match status" value="1"/>
</dbReference>
<dbReference type="RefSeq" id="WP_118266578.1">
    <property type="nucleotide sequence ID" value="NZ_CP031968.1"/>
</dbReference>
<dbReference type="Pfam" id="PF13193">
    <property type="entry name" value="AMP-binding_C"/>
    <property type="match status" value="1"/>
</dbReference>
<dbReference type="InterPro" id="IPR020806">
    <property type="entry name" value="PKS_PP-bd"/>
</dbReference>
<dbReference type="NCBIfam" id="TIGR01733">
    <property type="entry name" value="AA-adenyl-dom"/>
    <property type="match status" value="2"/>
</dbReference>
<dbReference type="Gene3D" id="3.30.300.30">
    <property type="match status" value="2"/>
</dbReference>
<reference evidence="7 8" key="1">
    <citation type="submission" date="2018-08" db="EMBL/GenBank/DDBJ databases">
        <title>Complete genome sequence of JP2-74.</title>
        <authorList>
            <person name="Wu L."/>
        </authorList>
    </citation>
    <scope>NUCLEOTIDE SEQUENCE [LARGE SCALE GENOMIC DNA]</scope>
    <source>
        <strain evidence="7 8">JP2-74</strain>
    </source>
</reference>
<dbReference type="SUPFAM" id="SSF56801">
    <property type="entry name" value="Acetyl-CoA synthetase-like"/>
    <property type="match status" value="2"/>
</dbReference>
<dbReference type="InterPro" id="IPR001242">
    <property type="entry name" value="Condensation_dom"/>
</dbReference>
<dbReference type="GO" id="GO:0003824">
    <property type="term" value="F:catalytic activity"/>
    <property type="evidence" value="ECO:0007669"/>
    <property type="project" value="InterPro"/>
</dbReference>
<gene>
    <name evidence="7" type="ORF">D1345_03195</name>
</gene>
<dbReference type="InterPro" id="IPR042099">
    <property type="entry name" value="ANL_N_sf"/>
</dbReference>
<protein>
    <submittedName>
        <fullName evidence="7">Amino acid adenylation domain-containing protein</fullName>
    </submittedName>
</protein>
<dbReference type="EMBL" id="CP031968">
    <property type="protein sequence ID" value="AXT45253.1"/>
    <property type="molecule type" value="Genomic_DNA"/>
</dbReference>
<evidence type="ECO:0000256" key="2">
    <source>
        <dbReference type="ARBA" id="ARBA00006432"/>
    </source>
</evidence>
<keyword evidence="3" id="KW-0596">Phosphopantetheine</keyword>
<dbReference type="PROSITE" id="PS50075">
    <property type="entry name" value="CARRIER"/>
    <property type="match status" value="2"/>
</dbReference>
<dbReference type="CDD" id="cd17643">
    <property type="entry name" value="A_NRPS_Cytc1-like"/>
    <property type="match status" value="1"/>
</dbReference>
<dbReference type="InterPro" id="IPR020845">
    <property type="entry name" value="AMP-binding_CS"/>
</dbReference>
<organism evidence="7 8">
    <name type="scientific">Chromobacterium rhizoryzae</name>
    <dbReference type="NCBI Taxonomy" id="1778675"/>
    <lineage>
        <taxon>Bacteria</taxon>
        <taxon>Pseudomonadati</taxon>
        <taxon>Pseudomonadota</taxon>
        <taxon>Betaproteobacteria</taxon>
        <taxon>Neisseriales</taxon>
        <taxon>Chromobacteriaceae</taxon>
        <taxon>Chromobacterium</taxon>
    </lineage>
</organism>
<dbReference type="GO" id="GO:0005737">
    <property type="term" value="C:cytoplasm"/>
    <property type="evidence" value="ECO:0007669"/>
    <property type="project" value="TreeGrafter"/>
</dbReference>
<dbReference type="Proteomes" id="UP000259465">
    <property type="component" value="Chromosome"/>
</dbReference>
<dbReference type="Gene3D" id="3.30.559.30">
    <property type="entry name" value="Nonribosomal peptide synthetase, condensation domain"/>
    <property type="match status" value="4"/>
</dbReference>
<dbReference type="InterPro" id="IPR045851">
    <property type="entry name" value="AMP-bd_C_sf"/>
</dbReference>
<accession>A0AAD0RVW0</accession>
<evidence type="ECO:0000256" key="1">
    <source>
        <dbReference type="ARBA" id="ARBA00001957"/>
    </source>
</evidence>
<dbReference type="Pfam" id="PF00550">
    <property type="entry name" value="PP-binding"/>
    <property type="match status" value="2"/>
</dbReference>
<evidence type="ECO:0000256" key="3">
    <source>
        <dbReference type="ARBA" id="ARBA00022450"/>
    </source>
</evidence>
<sequence>MNAIDAHASFDAYVFPQSGAQRRLWTLADLAPDSTAYHIPLALRLRGALDADALQAALNALVARHEILRTQYDLVDGEPCQLIRPQAGCELPRTACDEAGLPARLRAEAALRFDLRRDPVIRARLFVLGPQHHVLSIVIHHIACDGWSLGVLVRELGALYPALAAGLPVPALPEALQYADFSEWERETRAGGDSDADALRYWRERLAGLDGEMELPGDYAAGQSRSEEAGHVSLTLPASLVDPLRKLALAADATLFMALLSGFQALLQRLSGRDDICVGSPVANRDRAEFEQTLGFFVNTLILRQDLSGSPSFSQLLTRNRADCLDAFAHQHAPFDQVVKLAGSRSQAQDAPFRALFALQNAPLGRLDWQGVEAEALPLFPADAKFDLSLMLEPAGDGLRATLEYRAGLIGADTAARWLEHYRELLQSAAAQPDCPVARLPLLNAEQAAQALGPAPVSVAPPHPDLCSWFEHAAQAFPERVAVQGETSALRYQELDARANQLARQLLQLGVQPEQRVGLCCQRQPDLLVAMLAILKAGAAYVPLDPGYPAERLEFLVRDSAIHVVVGDAESAEALPAGLALRWLDVAVSSGDAAPPPRRLHPQQAAYVIYTSGSTGTPKGCVVSHHNVVRLIAATAERFAFGPDDVWSLFHSYAFDFSVWEIWGPLLFGGTCLVVPYWVSRSPEAFADWLQQHRVSVLNQTPAAFRQLIPAAAAHALPDLRLVIFGGEALELASLEPWFQQRGDQRPELVNMYGITETTVHVTQRAIRQADLDARKGQVIGPPIPDLAFHLLDRFLQPVPIGVPGEIYVGGPGVARGYWNRPALTASRFLPNPFAADGSRLYRSGDLARRRADGEIEYLGRADHQVKLRGFRIELGEIEAALCRLPAVREALVLLDRPAAGEPRLVAYAVGDAEPAALRAALAAELPEHMLPAVIVTLERFPLTHHGKIDRAALPAAQAASDAPRVDPRSDAERALAQIWADVLAVPLPGIDDNFFALGGDSILSLQVVARARAQDLPLSPRQLLLEPTIRQLAAALGTAAAEEEAAAAGPLPATPIQRWFAGLGLAEPRHWNQALALQLARPVDAVRLQAALDAVAARHDAFRLRFTPEPALSEETGGWPCRELELTDDGNEAARAALEQVQRELDPSAGPLARALLLRRGRQAPVLALIVHHLAVDAVSWGILLDDLNQALDALAHDETPQLPAVPAHWRRWAEQQRAEAAEADPAPWLSQAEAGFPTLRRDAAAPAANTEAASRLLSRELDAALTGRLLAAGARAAGQRVSALLLLALWRALAPRLDAPRFAVTMEHHGRDAESGLDLSRTVGWFTALYPLSVAGDAAAAGAADPLASIAAQLSRLTPVAPEYGQARWLGPDLDARRQLEAAGLPEISFNYLGAPRGVDKAWFQLRPELITGERAADNLRPFALDLVLVVLDGRLRVDWRYPGGQFEPATVAGWADAFARELALALDEIEAAPLLAADYPLARLEQAAVEELARRTGPFDDLYPLSPLQQGMLFHSVADATDGAYLEQLSSVVNGALDPDAFAEAWRAMLTRHPLLRSSFHWRGLAQPLQAAMRTAPLPISRLDWSDLAEPEAALADYLAADAARPFALDAAPLMRLALIRLGQDRWRWIWSYHHLLLDGWSLPLFFRELLTLYRALSRGETPALPPARPFSAYIGWLDRTGRRARSDEGFWRRYFSGLEHPNLLACPADGDADFVEREIRLSPEWSARAAAAMQACSSTLNTLFQAAWALTLARSGHGEDIVFGTALSGRNGDLPGIAEMIGLFINTLPLRVRLNPAADARALLAQVQTNQAQVQDYAHNRLVDVQRWAGRDNAQLFDSLLVFENYPADALLRDEAAGLGFETPRFSEHTNYPLTLAVIPGAALTVKLTFDRSRVADAAAEALLQGLLAVAEGLVAAPDAAVASIELLPAEARRARIADAARPPLASPQLAQRLFERQAAAAPRAPALLDENGALDYAGLDARANQLAHRLQALGAGPETVVGVLLPRGAAAVTALLATLKAGAVYLPLDPAYPAERLDYMLADSRAAILLSETRLLPTLSRLPASLLLLDDAPDAADAAPDSAPPCAAGVDNLAYLIYTSGSTGWPKGVGVSHRGVANLCRAQCEVFQVDAGSRVYQFAPLSFDASVSEIFMALGSGAALCLPEADAAQDPAGALRRAAQRHGLTHATLPPALLAALDQDDLPGLRTLIAAGEAAAPGLLARWAAARRVVNAYGPTEATVCASMRVCDAVEPLPSIGRGMAGVRLYLLDRWGALVPPGVPGEIHIGGEALARGYIGQPGRTAASFVPDAVSGLPGARLYRSGDLGEYLPDGGIRFLGRAGAQVKHRGYRIELDGVAAALSAHPDVDEALALIRLDGERRQLVAYARLKPEAGFDASALREHLAARLPAHELPQAIVGVRQWPLTPAGKIDRAALPSPEEAAPDSPDAYKTLNPAEAALLEIWRSALGRSGIGVHDNYFAVGGDSILALQIVSRAKQAGFDIEPRALFAHPTVAGLAAVAGAAARRAHIEEPEQAEAPLAPIQRWFLQQDWPAPQHWNLSLRLSLDSAADPAALQAALTAMALRHDALRLRLRRAPDGAWSQHYGPRAAPPLETLTLRATEPAAREAELQTRCARLQASLDLENGPLLRAVLIEAGPGGRAELLLIAHHWVVDVVSWRILLDDLDQAYGQAMDGAEPSLPPVPVSYRAWAQSLADDAPALAGEFDYWRRAVSPLAAPPGLAAVGRVAERRRATVSLDAGASAALQESGAERYRAQPQELLLAALTLAWRRLSGLPALALDLENHGRNAAAGPAPDLSRSVGWFTCLHPLRIEPAGDGWEPAAAAAKAALRGVPGGGIGFGVLRYLGDPAQAAALDQAPPRPLSFNYLGRLDDAADGVLPRLRARLSTLEAGPAQDPRQRLPHAIAVNARIEKGRLRLDFDYADAHETPALAEQCRLALEELAALCRAGGLPAVAYHTSDFAGVALEENELAALLDDLTDIE</sequence>